<reference evidence="1" key="3">
    <citation type="submission" date="2025-09" db="UniProtKB">
        <authorList>
            <consortium name="Ensembl"/>
        </authorList>
    </citation>
    <scope>IDENTIFICATION</scope>
</reference>
<name>H2YQH9_CIOSA</name>
<reference evidence="1" key="2">
    <citation type="submission" date="2025-08" db="UniProtKB">
        <authorList>
            <consortium name="Ensembl"/>
        </authorList>
    </citation>
    <scope>IDENTIFICATION</scope>
</reference>
<evidence type="ECO:0000313" key="1">
    <source>
        <dbReference type="Ensembl" id="ENSCSAVP00000007587.1"/>
    </source>
</evidence>
<reference evidence="2" key="1">
    <citation type="submission" date="2003-08" db="EMBL/GenBank/DDBJ databases">
        <authorList>
            <person name="Birren B."/>
            <person name="Nusbaum C."/>
            <person name="Abebe A."/>
            <person name="Abouelleil A."/>
            <person name="Adekoya E."/>
            <person name="Ait-zahra M."/>
            <person name="Allen N."/>
            <person name="Allen T."/>
            <person name="An P."/>
            <person name="Anderson M."/>
            <person name="Anderson S."/>
            <person name="Arachchi H."/>
            <person name="Armbruster J."/>
            <person name="Bachantsang P."/>
            <person name="Baldwin J."/>
            <person name="Barry A."/>
            <person name="Bayul T."/>
            <person name="Blitshsteyn B."/>
            <person name="Bloom T."/>
            <person name="Blye J."/>
            <person name="Boguslavskiy L."/>
            <person name="Borowsky M."/>
            <person name="Boukhgalter B."/>
            <person name="Brunache A."/>
            <person name="Butler J."/>
            <person name="Calixte N."/>
            <person name="Calvo S."/>
            <person name="Camarata J."/>
            <person name="Campo K."/>
            <person name="Chang J."/>
            <person name="Cheshatsang Y."/>
            <person name="Citroen M."/>
            <person name="Collymore A."/>
            <person name="Considine T."/>
            <person name="Cook A."/>
            <person name="Cooke P."/>
            <person name="Corum B."/>
            <person name="Cuomo C."/>
            <person name="David R."/>
            <person name="Dawoe T."/>
            <person name="Degray S."/>
            <person name="Dodge S."/>
            <person name="Dooley K."/>
            <person name="Dorje P."/>
            <person name="Dorjee K."/>
            <person name="Dorris L."/>
            <person name="Duffey N."/>
            <person name="Dupes A."/>
            <person name="Elkins T."/>
            <person name="Engels R."/>
            <person name="Erickson J."/>
            <person name="Farina A."/>
            <person name="Faro S."/>
            <person name="Ferreira P."/>
            <person name="Fischer H."/>
            <person name="Fitzgerald M."/>
            <person name="Foley K."/>
            <person name="Gage D."/>
            <person name="Galagan J."/>
            <person name="Gearin G."/>
            <person name="Gnerre S."/>
            <person name="Gnirke A."/>
            <person name="Goyette A."/>
            <person name="Graham J."/>
            <person name="Grandbois E."/>
            <person name="Gyaltsen K."/>
            <person name="Hafez N."/>
            <person name="Hagopian D."/>
            <person name="Hagos B."/>
            <person name="Hall J."/>
            <person name="Hatcher B."/>
            <person name="Heller A."/>
            <person name="Higgins H."/>
            <person name="Honan T."/>
            <person name="Horn A."/>
            <person name="Houde N."/>
            <person name="Hughes L."/>
            <person name="Hulme W."/>
            <person name="Husby E."/>
            <person name="Iliev I."/>
            <person name="Jaffe D."/>
            <person name="Jones C."/>
            <person name="Kamal M."/>
            <person name="Kamat A."/>
            <person name="Kamvysselis M."/>
            <person name="Karlsson E."/>
            <person name="Kells C."/>
            <person name="Kieu A."/>
            <person name="Kisner P."/>
            <person name="Kodira C."/>
            <person name="Kulbokas E."/>
            <person name="Labutti K."/>
            <person name="Lama D."/>
            <person name="Landers T."/>
            <person name="Leger J."/>
            <person name="Levine S."/>
            <person name="Lewis D."/>
            <person name="Lewis T."/>
            <person name="Lindblad-toh K."/>
            <person name="Liu X."/>
            <person name="Lokyitsang T."/>
            <person name="Lokyitsang Y."/>
            <person name="Lucien O."/>
            <person name="Lui A."/>
            <person name="Ma L.J."/>
            <person name="Mabbitt R."/>
            <person name="Macdonald J."/>
            <person name="Maclean C."/>
            <person name="Major J."/>
            <person name="Manning J."/>
            <person name="Marabella R."/>
            <person name="Maru K."/>
            <person name="Matthews C."/>
            <person name="Mauceli E."/>
            <person name="Mccarthy M."/>
            <person name="Mcdonough S."/>
            <person name="Mcghee T."/>
            <person name="Meldrim J."/>
            <person name="Meneus L."/>
            <person name="Mesirov J."/>
            <person name="Mihalev A."/>
            <person name="Mihova T."/>
            <person name="Mikkelsen T."/>
            <person name="Mlenga V."/>
            <person name="Moru K."/>
            <person name="Mozes J."/>
            <person name="Mulrain L."/>
            <person name="Munson G."/>
            <person name="Naylor J."/>
            <person name="Newes C."/>
            <person name="Nguyen C."/>
            <person name="Nguyen N."/>
            <person name="Nguyen T."/>
            <person name="Nicol R."/>
            <person name="Nielsen C."/>
            <person name="Nizzari M."/>
            <person name="Norbu C."/>
            <person name="Norbu N."/>
            <person name="O'donnell P."/>
            <person name="Okoawo O."/>
            <person name="O'leary S."/>
            <person name="Omotosho B."/>
            <person name="O'neill K."/>
            <person name="Osman S."/>
            <person name="Parker S."/>
            <person name="Perrin D."/>
            <person name="Phunkhang P."/>
            <person name="Piqani B."/>
            <person name="Purcell S."/>
            <person name="Rachupka T."/>
            <person name="Ramasamy U."/>
            <person name="Rameau R."/>
            <person name="Ray V."/>
            <person name="Raymond C."/>
            <person name="Retta R."/>
            <person name="Richardson S."/>
            <person name="Rise C."/>
            <person name="Rodriguez J."/>
            <person name="Rogers J."/>
            <person name="Rogov P."/>
            <person name="Rutman M."/>
            <person name="Schupbach R."/>
            <person name="Seaman C."/>
            <person name="Settipalli S."/>
            <person name="Sharpe T."/>
            <person name="Sheridan J."/>
            <person name="Sherpa N."/>
            <person name="Shi J."/>
            <person name="Smirnov S."/>
            <person name="Smith C."/>
            <person name="Sougnez C."/>
            <person name="Spencer B."/>
            <person name="Stalker J."/>
            <person name="Stange-thomann N."/>
            <person name="Stavropoulos S."/>
            <person name="Stetson K."/>
            <person name="Stone C."/>
            <person name="Stone S."/>
            <person name="Stubbs M."/>
            <person name="Talamas J."/>
            <person name="Tchuinga P."/>
            <person name="Tenzing P."/>
            <person name="Tesfaye S."/>
            <person name="Theodore J."/>
            <person name="Thoulutsang Y."/>
            <person name="Topham K."/>
            <person name="Towey S."/>
            <person name="Tsamla T."/>
            <person name="Tsomo N."/>
            <person name="Vallee D."/>
            <person name="Vassiliev H."/>
            <person name="Venkataraman V."/>
            <person name="Vinson J."/>
            <person name="Vo A."/>
            <person name="Wade C."/>
            <person name="Wang S."/>
            <person name="Wangchuk T."/>
            <person name="Wangdi T."/>
            <person name="Whittaker C."/>
            <person name="Wilkinson J."/>
            <person name="Wu Y."/>
            <person name="Wyman D."/>
            <person name="Yadav S."/>
            <person name="Yang S."/>
            <person name="Yang X."/>
            <person name="Yeager S."/>
            <person name="Yee E."/>
            <person name="Young G."/>
            <person name="Zainoun J."/>
            <person name="Zembeck L."/>
            <person name="Zimmer A."/>
            <person name="Zody M."/>
            <person name="Lander E."/>
        </authorList>
    </citation>
    <scope>NUCLEOTIDE SEQUENCE [LARGE SCALE GENOMIC DNA]</scope>
</reference>
<dbReference type="HOGENOM" id="CLU_1312625_0_0_1"/>
<organism evidence="1 2">
    <name type="scientific">Ciona savignyi</name>
    <name type="common">Pacific transparent sea squirt</name>
    <dbReference type="NCBI Taxonomy" id="51511"/>
    <lineage>
        <taxon>Eukaryota</taxon>
        <taxon>Metazoa</taxon>
        <taxon>Chordata</taxon>
        <taxon>Tunicata</taxon>
        <taxon>Ascidiacea</taxon>
        <taxon>Phlebobranchia</taxon>
        <taxon>Cionidae</taxon>
        <taxon>Ciona</taxon>
    </lineage>
</organism>
<dbReference type="GeneTree" id="ENSGT00940000168623"/>
<proteinExistence type="predicted"/>
<dbReference type="AlphaFoldDB" id="H2YQH9"/>
<dbReference type="InParanoid" id="H2YQH9"/>
<protein>
    <submittedName>
        <fullName evidence="1">Uncharacterized protein</fullName>
    </submittedName>
</protein>
<accession>H2YQH9</accession>
<keyword evidence="2" id="KW-1185">Reference proteome</keyword>
<dbReference type="Proteomes" id="UP000007875">
    <property type="component" value="Unassembled WGS sequence"/>
</dbReference>
<dbReference type="Ensembl" id="ENSCSAVT00000007686.1">
    <property type="protein sequence ID" value="ENSCSAVP00000007587.1"/>
    <property type="gene ID" value="ENSCSAVG00000004537.1"/>
</dbReference>
<sequence length="210" mass="22184">QHVPEKATALSVVRPFGAGGVLTAANFPVLYQQQVFLQGFESAWVSVNQANTKLAVHQHQGSCATAATKTIRLLNSNANLLTYWTNTFVLNCGTPSPASNLNCANAHYFTTANGDVSTSTNVLILALPDITVATGYTGALGTAQQTAVNEIRGSVAEIFTISLLRPTHANYATNQAYLNMLACNSATCNKNLGSIYDIPGAVTILAAFYP</sequence>
<evidence type="ECO:0000313" key="2">
    <source>
        <dbReference type="Proteomes" id="UP000007875"/>
    </source>
</evidence>